<dbReference type="SUPFAM" id="SSF159006">
    <property type="entry name" value="YopX-like"/>
    <property type="match status" value="1"/>
</dbReference>
<dbReference type="Proteomes" id="UP000304148">
    <property type="component" value="Chromosome"/>
</dbReference>
<protein>
    <submittedName>
        <fullName evidence="2">Protein YopX</fullName>
    </submittedName>
</protein>
<organism evidence="2 3">
    <name type="scientific">Paenibacillus alvei</name>
    <name type="common">Bacillus alvei</name>
    <dbReference type="NCBI Taxonomy" id="44250"/>
    <lineage>
        <taxon>Bacteria</taxon>
        <taxon>Bacillati</taxon>
        <taxon>Bacillota</taxon>
        <taxon>Bacilli</taxon>
        <taxon>Bacillales</taxon>
        <taxon>Paenibacillaceae</taxon>
        <taxon>Paenibacillus</taxon>
    </lineage>
</organism>
<dbReference type="InterPro" id="IPR023385">
    <property type="entry name" value="YopX-like_C"/>
</dbReference>
<dbReference type="RefSeq" id="WP_138186504.1">
    <property type="nucleotide sequence ID" value="NZ_LS992241.1"/>
</dbReference>
<evidence type="ECO:0000313" key="3">
    <source>
        <dbReference type="Proteomes" id="UP000304148"/>
    </source>
</evidence>
<gene>
    <name evidence="2" type="primary">yopX</name>
    <name evidence="2" type="ORF">PBLR_13055</name>
</gene>
<feature type="domain" description="YopX protein" evidence="1">
    <location>
        <begin position="5"/>
        <end position="129"/>
    </location>
</feature>
<reference evidence="3" key="1">
    <citation type="submission" date="2018-08" db="EMBL/GenBank/DDBJ databases">
        <authorList>
            <person name="Chevrot R."/>
        </authorList>
    </citation>
    <scope>NUCLEOTIDE SEQUENCE [LARGE SCALE GENOMIC DNA]</scope>
</reference>
<name>A0A383RCT1_PAEAL</name>
<evidence type="ECO:0000259" key="1">
    <source>
        <dbReference type="Pfam" id="PF09643"/>
    </source>
</evidence>
<dbReference type="InterPro" id="IPR010024">
    <property type="entry name" value="CHP16711"/>
</dbReference>
<sequence>MRQIKFRAWDVFSEKMDYEVFLDPNGKVAAFSPLWGFYVRGNSDDEMKLMQFTGLRDRNGQEIYEGDVLVDEYGFIHVVQYFQPDCRYITVVIEAFKSGNWDDSNEHEDLVWVECKVIGNIYEHPYLLKGDSKDA</sequence>
<proteinExistence type="predicted"/>
<dbReference type="Gene3D" id="2.30.30.290">
    <property type="entry name" value="YopX-like domains"/>
    <property type="match status" value="1"/>
</dbReference>
<dbReference type="Pfam" id="PF09643">
    <property type="entry name" value="YopX"/>
    <property type="match status" value="1"/>
</dbReference>
<evidence type="ECO:0000313" key="2">
    <source>
        <dbReference type="EMBL" id="SYX84633.1"/>
    </source>
</evidence>
<accession>A0A383RCT1</accession>
<dbReference type="AlphaFoldDB" id="A0A383RCT1"/>
<dbReference type="EMBL" id="LS992241">
    <property type="protein sequence ID" value="SYX84633.1"/>
    <property type="molecule type" value="Genomic_DNA"/>
</dbReference>
<dbReference type="InterPro" id="IPR019096">
    <property type="entry name" value="YopX_protein"/>
</dbReference>
<dbReference type="NCBIfam" id="TIGR01671">
    <property type="entry name" value="phage_TIGR01671"/>
    <property type="match status" value="1"/>
</dbReference>